<evidence type="ECO:0000256" key="13">
    <source>
        <dbReference type="ARBA" id="ARBA00023268"/>
    </source>
</evidence>
<organism evidence="20 21">
    <name type="scientific">Candidatus Harrisonbacteria bacterium CG10_big_fil_rev_8_21_14_0_10_44_23</name>
    <dbReference type="NCBI Taxonomy" id="1974585"/>
    <lineage>
        <taxon>Bacteria</taxon>
        <taxon>Candidatus Harrisoniibacteriota</taxon>
    </lineage>
</organism>
<evidence type="ECO:0000256" key="15">
    <source>
        <dbReference type="ARBA" id="ARBA00034000"/>
    </source>
</evidence>
<keyword evidence="13" id="KW-0511">Multifunctional enzyme</keyword>
<dbReference type="SUPFAM" id="SSF56601">
    <property type="entry name" value="beta-lactamase/transpeptidase-like"/>
    <property type="match status" value="1"/>
</dbReference>
<evidence type="ECO:0000313" key="21">
    <source>
        <dbReference type="Proteomes" id="UP000229615"/>
    </source>
</evidence>
<evidence type="ECO:0000256" key="6">
    <source>
        <dbReference type="ARBA" id="ARBA00022670"/>
    </source>
</evidence>
<dbReference type="InterPro" id="IPR001460">
    <property type="entry name" value="PCN-bd_Tpept"/>
</dbReference>
<keyword evidence="5" id="KW-0121">Carboxypeptidase</keyword>
<evidence type="ECO:0000256" key="1">
    <source>
        <dbReference type="ARBA" id="ARBA00004236"/>
    </source>
</evidence>
<proteinExistence type="inferred from homology"/>
<protein>
    <submittedName>
        <fullName evidence="20">Uncharacterized protein</fullName>
    </submittedName>
</protein>
<evidence type="ECO:0000256" key="17">
    <source>
        <dbReference type="SAM" id="Phobius"/>
    </source>
</evidence>
<dbReference type="Gene3D" id="3.40.710.10">
    <property type="entry name" value="DD-peptidase/beta-lactamase superfamily"/>
    <property type="match status" value="1"/>
</dbReference>
<feature type="domain" description="Glycosyl transferase family 51" evidence="19">
    <location>
        <begin position="61"/>
        <end position="236"/>
    </location>
</feature>
<dbReference type="InterPro" id="IPR012338">
    <property type="entry name" value="Beta-lactam/transpept-like"/>
</dbReference>
<dbReference type="FunFam" id="1.10.3810.10:FF:000001">
    <property type="entry name" value="Penicillin-binding protein 1A"/>
    <property type="match status" value="1"/>
</dbReference>
<keyword evidence="10" id="KW-0133">Cell shape</keyword>
<keyword evidence="7" id="KW-0328">Glycosyltransferase</keyword>
<dbReference type="GO" id="GO:0008360">
    <property type="term" value="P:regulation of cell shape"/>
    <property type="evidence" value="ECO:0007669"/>
    <property type="project" value="UniProtKB-KW"/>
</dbReference>
<keyword evidence="9" id="KW-0378">Hydrolase</keyword>
<comment type="similarity">
    <text evidence="2">In the C-terminal section; belongs to the transpeptidase family.</text>
</comment>
<dbReference type="PANTHER" id="PTHR32282">
    <property type="entry name" value="BINDING PROTEIN TRANSPEPTIDASE, PUTATIVE-RELATED"/>
    <property type="match status" value="1"/>
</dbReference>
<keyword evidence="17" id="KW-0812">Transmembrane</keyword>
<dbReference type="GO" id="GO:0030288">
    <property type="term" value="C:outer membrane-bounded periplasmic space"/>
    <property type="evidence" value="ECO:0007669"/>
    <property type="project" value="TreeGrafter"/>
</dbReference>
<dbReference type="Gene3D" id="1.10.3810.10">
    <property type="entry name" value="Biosynthetic peptidoglycan transglycosylase-like"/>
    <property type="match status" value="1"/>
</dbReference>
<dbReference type="AlphaFoldDB" id="A0A2H0UPT1"/>
<evidence type="ECO:0000256" key="11">
    <source>
        <dbReference type="ARBA" id="ARBA00022984"/>
    </source>
</evidence>
<comment type="caution">
    <text evidence="20">The sequence shown here is derived from an EMBL/GenBank/DDBJ whole genome shotgun (WGS) entry which is preliminary data.</text>
</comment>
<dbReference type="GO" id="GO:0006508">
    <property type="term" value="P:proteolysis"/>
    <property type="evidence" value="ECO:0007669"/>
    <property type="project" value="UniProtKB-KW"/>
</dbReference>
<dbReference type="SUPFAM" id="SSF53955">
    <property type="entry name" value="Lysozyme-like"/>
    <property type="match status" value="1"/>
</dbReference>
<evidence type="ECO:0000256" key="14">
    <source>
        <dbReference type="ARBA" id="ARBA00023316"/>
    </source>
</evidence>
<evidence type="ECO:0000256" key="5">
    <source>
        <dbReference type="ARBA" id="ARBA00022645"/>
    </source>
</evidence>
<dbReference type="InterPro" id="IPR023346">
    <property type="entry name" value="Lysozyme-like_dom_sf"/>
</dbReference>
<keyword evidence="14" id="KW-0961">Cell wall biogenesis/degradation</keyword>
<evidence type="ECO:0000259" key="18">
    <source>
        <dbReference type="Pfam" id="PF00905"/>
    </source>
</evidence>
<evidence type="ECO:0000256" key="4">
    <source>
        <dbReference type="ARBA" id="ARBA00022475"/>
    </source>
</evidence>
<evidence type="ECO:0000256" key="3">
    <source>
        <dbReference type="ARBA" id="ARBA00007739"/>
    </source>
</evidence>
<dbReference type="PANTHER" id="PTHR32282:SF11">
    <property type="entry name" value="PENICILLIN-BINDING PROTEIN 1B"/>
    <property type="match status" value="1"/>
</dbReference>
<evidence type="ECO:0000256" key="12">
    <source>
        <dbReference type="ARBA" id="ARBA00023136"/>
    </source>
</evidence>
<name>A0A2H0UPT1_9BACT</name>
<comment type="subcellular location">
    <subcellularLocation>
        <location evidence="1">Cell membrane</location>
    </subcellularLocation>
</comment>
<dbReference type="GO" id="GO:0009252">
    <property type="term" value="P:peptidoglycan biosynthetic process"/>
    <property type="evidence" value="ECO:0007669"/>
    <property type="project" value="UniProtKB-KW"/>
</dbReference>
<keyword evidence="8" id="KW-0808">Transferase</keyword>
<evidence type="ECO:0000256" key="10">
    <source>
        <dbReference type="ARBA" id="ARBA00022960"/>
    </source>
</evidence>
<feature type="domain" description="Penicillin-binding protein transpeptidase" evidence="18">
    <location>
        <begin position="325"/>
        <end position="592"/>
    </location>
</feature>
<dbReference type="InterPro" id="IPR050396">
    <property type="entry name" value="Glycosyltr_51/Transpeptidase"/>
</dbReference>
<dbReference type="EMBL" id="PFBB01000027">
    <property type="protein sequence ID" value="PIR88393.1"/>
    <property type="molecule type" value="Genomic_DNA"/>
</dbReference>
<evidence type="ECO:0000313" key="20">
    <source>
        <dbReference type="EMBL" id="PIR88393.1"/>
    </source>
</evidence>
<dbReference type="GO" id="GO:0009002">
    <property type="term" value="F:serine-type D-Ala-D-Ala carboxypeptidase activity"/>
    <property type="evidence" value="ECO:0007669"/>
    <property type="project" value="UniProtKB-EC"/>
</dbReference>
<evidence type="ECO:0000259" key="19">
    <source>
        <dbReference type="Pfam" id="PF00912"/>
    </source>
</evidence>
<evidence type="ECO:0000256" key="7">
    <source>
        <dbReference type="ARBA" id="ARBA00022676"/>
    </source>
</evidence>
<comment type="catalytic activity">
    <reaction evidence="16">
        <text>[GlcNAc-(1-&gt;4)-Mur2Ac(oyl-L-Ala-gamma-D-Glu-L-Lys-D-Ala-D-Ala)](n)-di-trans,octa-cis-undecaprenyl diphosphate + beta-D-GlcNAc-(1-&gt;4)-Mur2Ac(oyl-L-Ala-gamma-D-Glu-L-Lys-D-Ala-D-Ala)-di-trans,octa-cis-undecaprenyl diphosphate = [GlcNAc-(1-&gt;4)-Mur2Ac(oyl-L-Ala-gamma-D-Glu-L-Lys-D-Ala-D-Ala)](n+1)-di-trans,octa-cis-undecaprenyl diphosphate + di-trans,octa-cis-undecaprenyl diphosphate + H(+)</text>
        <dbReference type="Rhea" id="RHEA:23708"/>
        <dbReference type="Rhea" id="RHEA-COMP:9602"/>
        <dbReference type="Rhea" id="RHEA-COMP:9603"/>
        <dbReference type="ChEBI" id="CHEBI:15378"/>
        <dbReference type="ChEBI" id="CHEBI:58405"/>
        <dbReference type="ChEBI" id="CHEBI:60033"/>
        <dbReference type="ChEBI" id="CHEBI:78435"/>
        <dbReference type="EC" id="2.4.99.28"/>
    </reaction>
</comment>
<dbReference type="GO" id="GO:0071555">
    <property type="term" value="P:cell wall organization"/>
    <property type="evidence" value="ECO:0007669"/>
    <property type="project" value="UniProtKB-KW"/>
</dbReference>
<dbReference type="NCBIfam" id="TIGR02074">
    <property type="entry name" value="PBP_1a_fam"/>
    <property type="match status" value="1"/>
</dbReference>
<evidence type="ECO:0000256" key="2">
    <source>
        <dbReference type="ARBA" id="ARBA00007090"/>
    </source>
</evidence>
<dbReference type="Pfam" id="PF00912">
    <property type="entry name" value="Transgly"/>
    <property type="match status" value="1"/>
</dbReference>
<evidence type="ECO:0000256" key="16">
    <source>
        <dbReference type="ARBA" id="ARBA00049902"/>
    </source>
</evidence>
<keyword evidence="11" id="KW-0573">Peptidoglycan synthesis</keyword>
<dbReference type="InterPro" id="IPR036950">
    <property type="entry name" value="PBP_transglycosylase"/>
</dbReference>
<keyword evidence="4" id="KW-1003">Cell membrane</keyword>
<dbReference type="GO" id="GO:0008658">
    <property type="term" value="F:penicillin binding"/>
    <property type="evidence" value="ECO:0007669"/>
    <property type="project" value="InterPro"/>
</dbReference>
<reference evidence="21" key="1">
    <citation type="submission" date="2017-09" db="EMBL/GenBank/DDBJ databases">
        <title>Depth-based differentiation of microbial function through sediment-hosted aquifers and enrichment of novel symbionts in the deep terrestrial subsurface.</title>
        <authorList>
            <person name="Probst A.J."/>
            <person name="Ladd B."/>
            <person name="Jarett J.K."/>
            <person name="Geller-Mcgrath D.E."/>
            <person name="Sieber C.M.K."/>
            <person name="Emerson J.B."/>
            <person name="Anantharaman K."/>
            <person name="Thomas B.C."/>
            <person name="Malmstrom R."/>
            <person name="Stieglmeier M."/>
            <person name="Klingl A."/>
            <person name="Woyke T."/>
            <person name="Ryan C.M."/>
            <person name="Banfield J.F."/>
        </authorList>
    </citation>
    <scope>NUCLEOTIDE SEQUENCE [LARGE SCALE GENOMIC DNA]</scope>
</reference>
<sequence>MKKKRKWLSNTLFIILLVIAGVILISLLGYFLLTKDLPNLEAIGQHRVIESTKIFDREEETLLYELYEEEKRTVVPFDKIPEKVKQATIAIEDQNFYAHNAIDIRGIIRAVLVNLRSGKKTQGASTITQQLARNTFLSLEKTWTRKVRELILAFRLEKQFSKDEILHLYLNQIPYGSNAYGIESASRTYFQKPVEELNLAETALLASLPQAPSYYSPWGSHVEDLMDRKNLVLEQMYHLGYISEQEKTNAQEDVLEIKQPDGFIKAPHFSITVSEYLNEKYGEDFVRRAGLKIITTLDWPLQEIAEKVVKEGVERNTELYNGTNGALLAQDTDTGQILAMVGSKDYFDRESEGNFNVATQGLRQPGSAMKPFVYLTALKKGFTTETVVFDTETEFDASGSGSYKPHNFDNIFRGPVTFRTALAQSINVPAVKALYLAGVNDVLSLMKDFGVNTLTEKSRYGLSLVLGGGEITLEELVGAYSTLAEEGTYHPQSMILRVEDSSGNILEEYEDRPTQVISPEYPRMINDILTDRDARAGLFQSSFHLTVFSGHDVALKTGTTNDYRDAWAFGYTPNFAVGVWAGNNNNTPMTAQGSSLLAAVPMWNAFLKDALKTRDPEVFPKATQEFPEKPMLKGEHIVYYENNGDSYPQVHNLLYYVNKNDPPGPEPRRAIDGQYQNWETSVLAWAKNNIPNFNQFNQPLPLGSTVIASGGAAGQANSVVKITQPKKGAGVDRSFIIRALITMPSDISSIVTLFNGIVIDTTIGPLKSPYNHDARVSVSQIKTQNKITVIAQDERGNSYQDEIIVFEKD</sequence>
<keyword evidence="6" id="KW-0645">Protease</keyword>
<feature type="transmembrane region" description="Helical" evidence="17">
    <location>
        <begin position="12"/>
        <end position="33"/>
    </location>
</feature>
<dbReference type="Proteomes" id="UP000229615">
    <property type="component" value="Unassembled WGS sequence"/>
</dbReference>
<keyword evidence="12 17" id="KW-0472">Membrane</keyword>
<gene>
    <name evidence="20" type="ORF">COU09_02565</name>
</gene>
<evidence type="ECO:0000256" key="8">
    <source>
        <dbReference type="ARBA" id="ARBA00022679"/>
    </source>
</evidence>
<keyword evidence="17" id="KW-1133">Transmembrane helix</keyword>
<dbReference type="GO" id="GO:0008955">
    <property type="term" value="F:peptidoglycan glycosyltransferase activity"/>
    <property type="evidence" value="ECO:0007669"/>
    <property type="project" value="UniProtKB-EC"/>
</dbReference>
<evidence type="ECO:0000256" key="9">
    <source>
        <dbReference type="ARBA" id="ARBA00022801"/>
    </source>
</evidence>
<dbReference type="GO" id="GO:0005886">
    <property type="term" value="C:plasma membrane"/>
    <property type="evidence" value="ECO:0007669"/>
    <property type="project" value="UniProtKB-SubCell"/>
</dbReference>
<comment type="similarity">
    <text evidence="3">In the N-terminal section; belongs to the glycosyltransferase 51 family.</text>
</comment>
<dbReference type="Pfam" id="PF00905">
    <property type="entry name" value="Transpeptidase"/>
    <property type="match status" value="1"/>
</dbReference>
<dbReference type="InterPro" id="IPR001264">
    <property type="entry name" value="Glyco_trans_51"/>
</dbReference>
<comment type="catalytic activity">
    <reaction evidence="15">
        <text>Preferential cleavage: (Ac)2-L-Lys-D-Ala-|-D-Ala. Also transpeptidation of peptidyl-alanyl moieties that are N-acyl substituents of D-alanine.</text>
        <dbReference type="EC" id="3.4.16.4"/>
    </reaction>
</comment>
<accession>A0A2H0UPT1</accession>